<reference evidence="4 5" key="1">
    <citation type="submission" date="2016-11" db="EMBL/GenBank/DDBJ databases">
        <authorList>
            <person name="Jaros S."/>
            <person name="Januszkiewicz K."/>
            <person name="Wedrychowicz H."/>
        </authorList>
    </citation>
    <scope>NUCLEOTIDE SEQUENCE [LARGE SCALE GENOMIC DNA]</scope>
    <source>
        <strain evidence="4 5">DSM 17459</strain>
    </source>
</reference>
<accession>A0A1M4SHT3</accession>
<dbReference type="Pfam" id="PF01855">
    <property type="entry name" value="POR_N"/>
    <property type="match status" value="1"/>
</dbReference>
<dbReference type="STRING" id="1122155.SAMN02745158_00107"/>
<name>A0A1M4SHT3_9CLOT</name>
<dbReference type="Gene3D" id="3.40.50.920">
    <property type="match status" value="1"/>
</dbReference>
<dbReference type="InterPro" id="IPR033412">
    <property type="entry name" value="PFOR_II"/>
</dbReference>
<dbReference type="Proteomes" id="UP000184245">
    <property type="component" value="Unassembled WGS sequence"/>
</dbReference>
<organism evidence="4 5">
    <name type="scientific">Lactonifactor longoviformis DSM 17459</name>
    <dbReference type="NCBI Taxonomy" id="1122155"/>
    <lineage>
        <taxon>Bacteria</taxon>
        <taxon>Bacillati</taxon>
        <taxon>Bacillota</taxon>
        <taxon>Clostridia</taxon>
        <taxon>Eubacteriales</taxon>
        <taxon>Clostridiaceae</taxon>
        <taxon>Lactonifactor</taxon>
    </lineage>
</organism>
<dbReference type="InterPro" id="IPR052368">
    <property type="entry name" value="2-oxoacid_oxidoreductase"/>
</dbReference>
<keyword evidence="5" id="KW-1185">Reference proteome</keyword>
<dbReference type="RefSeq" id="WP_072848212.1">
    <property type="nucleotide sequence ID" value="NZ_FQVI01000001.1"/>
</dbReference>
<evidence type="ECO:0000313" key="4">
    <source>
        <dbReference type="EMBL" id="SHE31749.1"/>
    </source>
</evidence>
<dbReference type="EMBL" id="FQVI01000001">
    <property type="protein sequence ID" value="SHE31749.1"/>
    <property type="molecule type" value="Genomic_DNA"/>
</dbReference>
<dbReference type="PANTHER" id="PTHR43088:SF1">
    <property type="entry name" value="SUBUNIT OF PYRUVATE:FLAVODOXIN OXIDOREDUCTASE"/>
    <property type="match status" value="1"/>
</dbReference>
<dbReference type="SUPFAM" id="SSF52518">
    <property type="entry name" value="Thiamin diphosphate-binding fold (THDP-binding)"/>
    <property type="match status" value="1"/>
</dbReference>
<dbReference type="PANTHER" id="PTHR43088">
    <property type="entry name" value="SUBUNIT OF PYRUVATE:FLAVODOXIN OXIDOREDUCTASE-RELATED"/>
    <property type="match status" value="1"/>
</dbReference>
<dbReference type="SUPFAM" id="SSF52922">
    <property type="entry name" value="TK C-terminal domain-like"/>
    <property type="match status" value="1"/>
</dbReference>
<dbReference type="InterPro" id="IPR029061">
    <property type="entry name" value="THDP-binding"/>
</dbReference>
<dbReference type="Pfam" id="PF17147">
    <property type="entry name" value="PFOR_II"/>
    <property type="match status" value="1"/>
</dbReference>
<dbReference type="Gene3D" id="3.40.50.970">
    <property type="match status" value="1"/>
</dbReference>
<dbReference type="InterPro" id="IPR009014">
    <property type="entry name" value="Transketo_C/PFOR_II"/>
</dbReference>
<keyword evidence="1" id="KW-0560">Oxidoreductase</keyword>
<evidence type="ECO:0000259" key="3">
    <source>
        <dbReference type="Pfam" id="PF17147"/>
    </source>
</evidence>
<evidence type="ECO:0000313" key="5">
    <source>
        <dbReference type="Proteomes" id="UP000184245"/>
    </source>
</evidence>
<dbReference type="CDD" id="cd07034">
    <property type="entry name" value="TPP_PYR_PFOR_IOR-alpha_like"/>
    <property type="match status" value="1"/>
</dbReference>
<dbReference type="GO" id="GO:0016491">
    <property type="term" value="F:oxidoreductase activity"/>
    <property type="evidence" value="ECO:0007669"/>
    <property type="project" value="UniProtKB-KW"/>
</dbReference>
<sequence>MRTLMKGNNALAEAAILAGCRFFAGYPITPQTEILEYLSTRLPEVGGQFVQTESELAGINMVLGAAATGFRAMTSSSGPGFSLKQEGISYISSMELPAVIVDVMRYGIGLGNITLGQGDYFQAVKGGGHGGYKTLVYAPSSVQENVDYTILAFDKAEEYRTPVIILSDGAIGQMAESVKLPEGKEHDPNKFEWTLKGKDDTYPNGRKMTDRIYYDFKYTEYDPHIRDRYSAMEENEQMWEEVETEDAEIILVAYGITSRVCRGAVKAARANGVKLGMIRPITLWPFPKKALHKTNKTVKAYLAVEMNACGQMVEDVALYAQGTPVYAYPSGRVIADQEEILRIVDEIRAGTRKEAF</sequence>
<proteinExistence type="predicted"/>
<protein>
    <submittedName>
        <fullName evidence="4">2-oxoglutarate ferredoxin oxidoreductase subunit alpha</fullName>
    </submittedName>
</protein>
<evidence type="ECO:0000256" key="1">
    <source>
        <dbReference type="ARBA" id="ARBA00023002"/>
    </source>
</evidence>
<dbReference type="InterPro" id="IPR002880">
    <property type="entry name" value="Pyrv_Fd/Flavodoxin_OxRdtase_N"/>
</dbReference>
<dbReference type="NCBIfam" id="NF005507">
    <property type="entry name" value="PRK07119.1"/>
    <property type="match status" value="1"/>
</dbReference>
<gene>
    <name evidence="4" type="ORF">SAMN02745158_00107</name>
</gene>
<evidence type="ECO:0000259" key="2">
    <source>
        <dbReference type="Pfam" id="PF01855"/>
    </source>
</evidence>
<feature type="domain" description="Pyruvate flavodoxin/ferredoxin oxidoreductase pyrimidine binding" evidence="2">
    <location>
        <begin position="13"/>
        <end position="232"/>
    </location>
</feature>
<feature type="domain" description="Pyruvate:ferredoxin oxidoreductase core" evidence="3">
    <location>
        <begin position="247"/>
        <end position="325"/>
    </location>
</feature>
<dbReference type="AlphaFoldDB" id="A0A1M4SHT3"/>